<feature type="domain" description="F-box" evidence="1">
    <location>
        <begin position="46"/>
        <end position="83"/>
    </location>
</feature>
<dbReference type="ExpressionAtlas" id="A0A178V970">
    <property type="expression patterns" value="baseline and differential"/>
</dbReference>
<gene>
    <name evidence="2" type="ordered locus">AXX17_At3g53650</name>
</gene>
<dbReference type="Pfam" id="PF00646">
    <property type="entry name" value="F-box"/>
    <property type="match status" value="1"/>
</dbReference>
<dbReference type="InterPro" id="IPR001810">
    <property type="entry name" value="F-box_dom"/>
</dbReference>
<dbReference type="PROSITE" id="PS50181">
    <property type="entry name" value="FBOX"/>
    <property type="match status" value="1"/>
</dbReference>
<evidence type="ECO:0000259" key="1">
    <source>
        <dbReference type="PROSITE" id="PS50181"/>
    </source>
</evidence>
<name>A0A178V970_ARATH</name>
<dbReference type="PANTHER" id="PTHR31293:SF12">
    <property type="entry name" value="RNI-LIKE SUPERFAMILY PROTEIN"/>
    <property type="match status" value="1"/>
</dbReference>
<dbReference type="InterPro" id="IPR006566">
    <property type="entry name" value="FBD"/>
</dbReference>
<accession>A0A178V970</accession>
<dbReference type="InterPro" id="IPR053781">
    <property type="entry name" value="F-box_AtFBL13-like"/>
</dbReference>
<proteinExistence type="predicted"/>
<protein>
    <recommendedName>
        <fullName evidence="1">F-box domain-containing protein</fullName>
    </recommendedName>
</protein>
<dbReference type="SMART" id="SM00256">
    <property type="entry name" value="FBOX"/>
    <property type="match status" value="1"/>
</dbReference>
<dbReference type="InterPro" id="IPR036047">
    <property type="entry name" value="F-box-like_dom_sf"/>
</dbReference>
<dbReference type="AlphaFoldDB" id="A0A178V970"/>
<evidence type="ECO:0000313" key="3">
    <source>
        <dbReference type="Proteomes" id="UP000078284"/>
    </source>
</evidence>
<dbReference type="SMART" id="SM00579">
    <property type="entry name" value="FBD"/>
    <property type="match status" value="1"/>
</dbReference>
<sequence>MFIVFSFSHTRKTCEFCDRIQLSISQGFENPNLSMEANKKAKPSYGDVISNLPNDLLCRILSYLSTKEAALTSILSKRWSNLLLSIPILDFDDSVLLKPQKGQRKNVFFKAFVDRLLSQRVETSSHVQRVSLKCRQGGVEPDCVIKWILTTVRDLGVLDLSLCIDFGIFHLPFNVFRSKTLVKLRIGTMIRLSQFPSDVVSPTLNSLVLDLVEFRDGDKVEFRQILLAFPSLQSLRVHESNKWKFWNGSASSRTLKSLVYRSDDDSSAPKPCVSFDTPSLVYLDYSDMVADKYENLKFDSLVEARLDLHLTAFQIMRKPNNIGIVSGDVTTLFKGIRNVKILCLSPDALEALYYRGEKIPMFNNLITLSLGSDKPHGSPFIFWKLLPSLLNNSLKLETLIIKGLVHYVAEGWEGLSPMTPMSRLCFSWDTVSDSLSSSAMKVLEISGYKGTWQELNQMKRFLGNLSRLEVVRVYHKAMDDKERINVMFDLFLLPKVSSECDIQVMKETA</sequence>
<dbReference type="CDD" id="cd22160">
    <property type="entry name" value="F-box_AtFBL13-like"/>
    <property type="match status" value="1"/>
</dbReference>
<dbReference type="SUPFAM" id="SSF81383">
    <property type="entry name" value="F-box domain"/>
    <property type="match status" value="1"/>
</dbReference>
<dbReference type="InterPro" id="IPR055294">
    <property type="entry name" value="FBL60-like"/>
</dbReference>
<dbReference type="SUPFAM" id="SSF52047">
    <property type="entry name" value="RNI-like"/>
    <property type="match status" value="1"/>
</dbReference>
<reference evidence="3" key="1">
    <citation type="journal article" date="2016" name="Proc. Natl. Acad. Sci. U.S.A.">
        <title>Chromosome-level assembly of Arabidopsis thaliana Ler reveals the extent of translocation and inversion polymorphisms.</title>
        <authorList>
            <person name="Zapata L."/>
            <person name="Ding J."/>
            <person name="Willing E.M."/>
            <person name="Hartwig B."/>
            <person name="Bezdan D."/>
            <person name="Jiao W.B."/>
            <person name="Patel V."/>
            <person name="Velikkakam James G."/>
            <person name="Koornneef M."/>
            <person name="Ossowski S."/>
            <person name="Schneeberger K."/>
        </authorList>
    </citation>
    <scope>NUCLEOTIDE SEQUENCE [LARGE SCALE GENOMIC DNA]</scope>
    <source>
        <strain evidence="3">cv. Landsberg erecta</strain>
    </source>
</reference>
<dbReference type="Proteomes" id="UP000078284">
    <property type="component" value="Chromosome 3"/>
</dbReference>
<evidence type="ECO:0000313" key="2">
    <source>
        <dbReference type="EMBL" id="OAP02344.1"/>
    </source>
</evidence>
<dbReference type="PANTHER" id="PTHR31293">
    <property type="entry name" value="RNI-LIKE SUPERFAMILY PROTEIN"/>
    <property type="match status" value="1"/>
</dbReference>
<comment type="caution">
    <text evidence="2">The sequence shown here is derived from an EMBL/GenBank/DDBJ whole genome shotgun (WGS) entry which is preliminary data.</text>
</comment>
<dbReference type="EMBL" id="LUHQ01000003">
    <property type="protein sequence ID" value="OAP02344.1"/>
    <property type="molecule type" value="Genomic_DNA"/>
</dbReference>
<dbReference type="Gene3D" id="1.20.1280.50">
    <property type="match status" value="1"/>
</dbReference>
<organism evidence="2 3">
    <name type="scientific">Arabidopsis thaliana</name>
    <name type="common">Mouse-ear cress</name>
    <dbReference type="NCBI Taxonomy" id="3702"/>
    <lineage>
        <taxon>Eukaryota</taxon>
        <taxon>Viridiplantae</taxon>
        <taxon>Streptophyta</taxon>
        <taxon>Embryophyta</taxon>
        <taxon>Tracheophyta</taxon>
        <taxon>Spermatophyta</taxon>
        <taxon>Magnoliopsida</taxon>
        <taxon>eudicotyledons</taxon>
        <taxon>Gunneridae</taxon>
        <taxon>Pentapetalae</taxon>
        <taxon>rosids</taxon>
        <taxon>malvids</taxon>
        <taxon>Brassicales</taxon>
        <taxon>Brassicaceae</taxon>
        <taxon>Camelineae</taxon>
        <taxon>Arabidopsis</taxon>
    </lineage>
</organism>